<keyword evidence="1" id="KW-0732">Signal</keyword>
<dbReference type="Gene3D" id="2.70.70.10">
    <property type="entry name" value="Glucose Permease (Domain IIA)"/>
    <property type="match status" value="1"/>
</dbReference>
<proteinExistence type="predicted"/>
<evidence type="ECO:0000313" key="6">
    <source>
        <dbReference type="Proteomes" id="UP000027341"/>
    </source>
</evidence>
<dbReference type="STRING" id="28885.EI16_04190"/>
<dbReference type="InterPro" id="IPR050570">
    <property type="entry name" value="Cell_wall_metabolism_enzyme"/>
</dbReference>
<comment type="caution">
    <text evidence="5">The sequence shown here is derived from an EMBL/GenBank/DDBJ whole genome shotgun (WGS) entry which is preliminary data.</text>
</comment>
<name>A0A066ZNV9_HYDMR</name>
<dbReference type="Pfam" id="PF01551">
    <property type="entry name" value="Peptidase_M23"/>
    <property type="match status" value="1"/>
</dbReference>
<keyword evidence="2" id="KW-0175">Coiled coil</keyword>
<dbReference type="InterPro" id="IPR016047">
    <property type="entry name" value="M23ase_b-sheet_dom"/>
</dbReference>
<reference evidence="5 6" key="1">
    <citation type="submission" date="2014-04" db="EMBL/GenBank/DDBJ databases">
        <title>Draft genome sequence of Hydrogenovibrio marinus MH-110, a model organism for aerobic H2 metabolism.</title>
        <authorList>
            <person name="Cha H.J."/>
            <person name="Jo B.H."/>
            <person name="Hwang B.H."/>
        </authorList>
    </citation>
    <scope>NUCLEOTIDE SEQUENCE [LARGE SCALE GENOMIC DNA]</scope>
    <source>
        <strain evidence="5 6">MH-110</strain>
    </source>
</reference>
<evidence type="ECO:0000256" key="2">
    <source>
        <dbReference type="SAM" id="Coils"/>
    </source>
</evidence>
<dbReference type="GO" id="GO:0004222">
    <property type="term" value="F:metalloendopeptidase activity"/>
    <property type="evidence" value="ECO:0007669"/>
    <property type="project" value="TreeGrafter"/>
</dbReference>
<keyword evidence="6" id="KW-1185">Reference proteome</keyword>
<evidence type="ECO:0000259" key="4">
    <source>
        <dbReference type="Pfam" id="PF01551"/>
    </source>
</evidence>
<dbReference type="PANTHER" id="PTHR21666:SF289">
    <property type="entry name" value="L-ALA--D-GLU ENDOPEPTIDASE"/>
    <property type="match status" value="1"/>
</dbReference>
<protein>
    <submittedName>
        <fullName evidence="5">Peptidase M23</fullName>
    </submittedName>
</protein>
<evidence type="ECO:0000256" key="3">
    <source>
        <dbReference type="SAM" id="Phobius"/>
    </source>
</evidence>
<accession>A0A066ZNV9</accession>
<dbReference type="Proteomes" id="UP000027341">
    <property type="component" value="Unassembled WGS sequence"/>
</dbReference>
<dbReference type="CDD" id="cd12797">
    <property type="entry name" value="M23_peptidase"/>
    <property type="match status" value="1"/>
</dbReference>
<dbReference type="SUPFAM" id="SSF51261">
    <property type="entry name" value="Duplicated hybrid motif"/>
    <property type="match status" value="1"/>
</dbReference>
<feature type="domain" description="M23ase beta-sheet core" evidence="4">
    <location>
        <begin position="173"/>
        <end position="269"/>
    </location>
</feature>
<sequence>MKDQFTITISDVHGSRNFSFNQLVRKFALFFILFIILLLAGGAGVIWWLNKETVKIEHRRIQAQDKYLSMLEKNKQDYALLKSEKHRLQGDLDNKSKQIQFLDQTLQGLEDLIGVKPDEELPVQDRVKIVQLTTLEKQIMLEDIPNGRPVGKFQGVSSSFGWRIHPVTGQREFHRGIDYRGQIGDPVVATANGTVEYAGYHKKSGYGNLIILDHKDGFRTLYGHMSKLLVKTGEYVHKGERIGEIGSTGLSSGPHLHYEVSFVQRKLNPAPFVDWRLQNYDLIFTRVKGVPWGSLSQAVQKRVQEVEKQLSLRDVK</sequence>
<feature type="transmembrane region" description="Helical" evidence="3">
    <location>
        <begin position="27"/>
        <end position="50"/>
    </location>
</feature>
<dbReference type="FunFam" id="2.70.70.10:FF:000006">
    <property type="entry name" value="M23 family peptidase"/>
    <property type="match status" value="1"/>
</dbReference>
<organism evidence="5 6">
    <name type="scientific">Hydrogenovibrio marinus</name>
    <dbReference type="NCBI Taxonomy" id="28885"/>
    <lineage>
        <taxon>Bacteria</taxon>
        <taxon>Pseudomonadati</taxon>
        <taxon>Pseudomonadota</taxon>
        <taxon>Gammaproteobacteria</taxon>
        <taxon>Thiotrichales</taxon>
        <taxon>Piscirickettsiaceae</taxon>
        <taxon>Hydrogenovibrio</taxon>
    </lineage>
</organism>
<feature type="coiled-coil region" evidence="2">
    <location>
        <begin position="78"/>
        <end position="112"/>
    </location>
</feature>
<dbReference type="PANTHER" id="PTHR21666">
    <property type="entry name" value="PEPTIDASE-RELATED"/>
    <property type="match status" value="1"/>
</dbReference>
<dbReference type="RefSeq" id="WP_029909782.1">
    <property type="nucleotide sequence ID" value="NZ_AP020335.1"/>
</dbReference>
<keyword evidence="3" id="KW-1133">Transmembrane helix</keyword>
<keyword evidence="3" id="KW-0472">Membrane</keyword>
<evidence type="ECO:0000256" key="1">
    <source>
        <dbReference type="ARBA" id="ARBA00022729"/>
    </source>
</evidence>
<dbReference type="EMBL" id="JMIU01000001">
    <property type="protein sequence ID" value="KDN95508.1"/>
    <property type="molecule type" value="Genomic_DNA"/>
</dbReference>
<gene>
    <name evidence="5" type="ORF">EI16_04190</name>
</gene>
<keyword evidence="3" id="KW-0812">Transmembrane</keyword>
<dbReference type="AlphaFoldDB" id="A0A066ZNV9"/>
<evidence type="ECO:0000313" key="5">
    <source>
        <dbReference type="EMBL" id="KDN95508.1"/>
    </source>
</evidence>
<dbReference type="InterPro" id="IPR011055">
    <property type="entry name" value="Dup_hybrid_motif"/>
</dbReference>